<dbReference type="EMBL" id="ACCJ01000151">
    <property type="protein sequence ID" value="EEG55333.1"/>
    <property type="molecule type" value="Genomic_DNA"/>
</dbReference>
<protein>
    <submittedName>
        <fullName evidence="1">Uncharacterized protein</fullName>
    </submittedName>
</protein>
<comment type="caution">
    <text evidence="1">The sequence shown here is derived from an EMBL/GenBank/DDBJ whole genome shotgun (WGS) entry which is preliminary data.</text>
</comment>
<sequence length="46" mass="5090">MVFCGTEFAILRQIIDFATAIFVFLADYSVNKDKILGVKVCTDGCL</sequence>
<dbReference type="AlphaFoldDB" id="C0CZX1"/>
<accession>C0CZX1</accession>
<gene>
    <name evidence="1" type="ORF">CLOSTASPAR_02551</name>
</gene>
<organism evidence="1 2">
    <name type="scientific">[Clostridium] asparagiforme DSM 15981</name>
    <dbReference type="NCBI Taxonomy" id="518636"/>
    <lineage>
        <taxon>Bacteria</taxon>
        <taxon>Bacillati</taxon>
        <taxon>Bacillota</taxon>
        <taxon>Clostridia</taxon>
        <taxon>Lachnospirales</taxon>
        <taxon>Lachnospiraceae</taxon>
        <taxon>Enterocloster</taxon>
    </lineage>
</organism>
<name>C0CZX1_9FIRM</name>
<proteinExistence type="predicted"/>
<evidence type="ECO:0000313" key="1">
    <source>
        <dbReference type="EMBL" id="EEG55333.1"/>
    </source>
</evidence>
<keyword evidence="2" id="KW-1185">Reference proteome</keyword>
<dbReference type="Proteomes" id="UP000004756">
    <property type="component" value="Unassembled WGS sequence"/>
</dbReference>
<dbReference type="HOGENOM" id="CLU_3181863_0_0_9"/>
<evidence type="ECO:0000313" key="2">
    <source>
        <dbReference type="Proteomes" id="UP000004756"/>
    </source>
</evidence>
<reference evidence="1 2" key="1">
    <citation type="submission" date="2009-01" db="EMBL/GenBank/DDBJ databases">
        <authorList>
            <person name="Fulton L."/>
            <person name="Clifton S."/>
            <person name="Fulton B."/>
            <person name="Xu J."/>
            <person name="Minx P."/>
            <person name="Pepin K.H."/>
            <person name="Johnson M."/>
            <person name="Bhonagiri V."/>
            <person name="Nash W.E."/>
            <person name="Mardis E.R."/>
            <person name="Wilson R.K."/>
        </authorList>
    </citation>
    <scope>NUCLEOTIDE SEQUENCE [LARGE SCALE GENOMIC DNA]</scope>
    <source>
        <strain evidence="1 2">DSM 15981</strain>
    </source>
</reference>
<reference evidence="1 2" key="2">
    <citation type="submission" date="2009-02" db="EMBL/GenBank/DDBJ databases">
        <title>Draft genome sequence of Clostridium asparagiforme (DSM 15981).</title>
        <authorList>
            <person name="Sudarsanam P."/>
            <person name="Ley R."/>
            <person name="Guruge J."/>
            <person name="Turnbaugh P.J."/>
            <person name="Mahowald M."/>
            <person name="Liep D."/>
            <person name="Gordon J."/>
        </authorList>
    </citation>
    <scope>NUCLEOTIDE SEQUENCE [LARGE SCALE GENOMIC DNA]</scope>
    <source>
        <strain evidence="1 2">DSM 15981</strain>
    </source>
</reference>